<dbReference type="InterPro" id="IPR029062">
    <property type="entry name" value="Class_I_gatase-like"/>
</dbReference>
<dbReference type="eggNOG" id="ENOG502RZ3Y">
    <property type="taxonomic scope" value="Eukaryota"/>
</dbReference>
<feature type="domain" description="DJ-1/PfpI" evidence="6">
    <location>
        <begin position="35"/>
        <end position="236"/>
    </location>
</feature>
<dbReference type="JaponicusDB" id="SJAG_04674">
    <property type="gene designation" value="hsp3105"/>
</dbReference>
<dbReference type="RefSeq" id="XP_002175761.2">
    <property type="nucleotide sequence ID" value="XM_002175725.2"/>
</dbReference>
<dbReference type="Gene3D" id="3.40.50.880">
    <property type="match status" value="1"/>
</dbReference>
<evidence type="ECO:0000256" key="1">
    <source>
        <dbReference type="ARBA" id="ARBA00013134"/>
    </source>
</evidence>
<comment type="similarity">
    <text evidence="4">Belongs to the peptidase C56 family. HSP31-like subfamily.</text>
</comment>
<dbReference type="GO" id="GO:0005737">
    <property type="term" value="C:cytoplasm"/>
    <property type="evidence" value="ECO:0000318"/>
    <property type="project" value="GO_Central"/>
</dbReference>
<dbReference type="GO" id="GO:0019172">
    <property type="term" value="F:glyoxalase III activity"/>
    <property type="evidence" value="ECO:0000318"/>
    <property type="project" value="GO_Central"/>
</dbReference>
<sequence>MDRSSTPMPLALIIVTSYCGPFYDDGKKTGAYFSEILHPYEAFTRNCFQVEFASETGHVGFDEHSIVPPAVTGEELRVLHDNSHPLMRALHSAVQRVDSLDINRYDIVFVAGGHGTLFDMPRSGDIQKFLAGMYEAGKIVAAVCHGPVVLPFVHLKGGTPLVEGKRITGFTRKGEEMVGVMGTMQKHNFKTIEDLAESAGAVFKQKEDPFEEYVVLDGHLVTGTNPASARRTAEVAVEAWKRVETHACVY</sequence>
<evidence type="ECO:0000256" key="4">
    <source>
        <dbReference type="ARBA" id="ARBA00038493"/>
    </source>
</evidence>
<keyword evidence="3" id="KW-0456">Lyase</keyword>
<gene>
    <name evidence="8" type="primary">hsp3105</name>
    <name evidence="7" type="ORF">SJAG_04674</name>
</gene>
<evidence type="ECO:0000256" key="2">
    <source>
        <dbReference type="ARBA" id="ARBA00023016"/>
    </source>
</evidence>
<dbReference type="InterPro" id="IPR002818">
    <property type="entry name" value="DJ-1/PfpI"/>
</dbReference>
<dbReference type="InterPro" id="IPR050325">
    <property type="entry name" value="Prot/Nucl_acid_deglycase"/>
</dbReference>
<evidence type="ECO:0000313" key="7">
    <source>
        <dbReference type="EMBL" id="EEB09468.2"/>
    </source>
</evidence>
<reference evidence="7 9" key="1">
    <citation type="journal article" date="2011" name="Science">
        <title>Comparative functional genomics of the fission yeasts.</title>
        <authorList>
            <person name="Rhind N."/>
            <person name="Chen Z."/>
            <person name="Yassour M."/>
            <person name="Thompson D.A."/>
            <person name="Haas B.J."/>
            <person name="Habib N."/>
            <person name="Wapinski I."/>
            <person name="Roy S."/>
            <person name="Lin M.F."/>
            <person name="Heiman D.I."/>
            <person name="Young S.K."/>
            <person name="Furuya K."/>
            <person name="Guo Y."/>
            <person name="Pidoux A."/>
            <person name="Chen H.M."/>
            <person name="Robbertse B."/>
            <person name="Goldberg J.M."/>
            <person name="Aoki K."/>
            <person name="Bayne E.H."/>
            <person name="Berlin A.M."/>
            <person name="Desjardins C.A."/>
            <person name="Dobbs E."/>
            <person name="Dukaj L."/>
            <person name="Fan L."/>
            <person name="FitzGerald M.G."/>
            <person name="French C."/>
            <person name="Gujja S."/>
            <person name="Hansen K."/>
            <person name="Keifenheim D."/>
            <person name="Levin J.Z."/>
            <person name="Mosher R.A."/>
            <person name="Mueller C.A."/>
            <person name="Pfiffner J."/>
            <person name="Priest M."/>
            <person name="Russ C."/>
            <person name="Smialowska A."/>
            <person name="Swoboda P."/>
            <person name="Sykes S.M."/>
            <person name="Vaughn M."/>
            <person name="Vengrova S."/>
            <person name="Yoder R."/>
            <person name="Zeng Q."/>
            <person name="Allshire R."/>
            <person name="Baulcombe D."/>
            <person name="Birren B.W."/>
            <person name="Brown W."/>
            <person name="Ekwall K."/>
            <person name="Kellis M."/>
            <person name="Leatherwood J."/>
            <person name="Levin H."/>
            <person name="Margalit H."/>
            <person name="Martienssen R."/>
            <person name="Nieduszynski C.A."/>
            <person name="Spatafora J.W."/>
            <person name="Friedman N."/>
            <person name="Dalgaard J.Z."/>
            <person name="Baumann P."/>
            <person name="Niki H."/>
            <person name="Regev A."/>
            <person name="Nusbaum C."/>
        </authorList>
    </citation>
    <scope>NUCLEOTIDE SEQUENCE [LARGE SCALE GENOMIC DNA]</scope>
    <source>
        <strain evidence="9">yFS275 / FY16936</strain>
    </source>
</reference>
<accession>B6K7G4</accession>
<dbReference type="PANTHER" id="PTHR48094:SF11">
    <property type="entry name" value="GLUTATHIONE-INDEPENDENT GLYOXALASE HSP31-RELATED"/>
    <property type="match status" value="1"/>
</dbReference>
<evidence type="ECO:0000313" key="8">
    <source>
        <dbReference type="JaponicusDB" id="SJAG_04674"/>
    </source>
</evidence>
<dbReference type="Pfam" id="PF01965">
    <property type="entry name" value="DJ-1_PfpI"/>
    <property type="match status" value="1"/>
</dbReference>
<dbReference type="SUPFAM" id="SSF52317">
    <property type="entry name" value="Class I glutamine amidotransferase-like"/>
    <property type="match status" value="1"/>
</dbReference>
<dbReference type="AlphaFoldDB" id="B6K7G4"/>
<evidence type="ECO:0000256" key="3">
    <source>
        <dbReference type="ARBA" id="ARBA00023239"/>
    </source>
</evidence>
<proteinExistence type="inferred from homology"/>
<keyword evidence="2" id="KW-0346">Stress response</keyword>
<dbReference type="PANTHER" id="PTHR48094">
    <property type="entry name" value="PROTEIN/NUCLEIC ACID DEGLYCASE DJ-1-RELATED"/>
    <property type="match status" value="1"/>
</dbReference>
<dbReference type="EMBL" id="KE651168">
    <property type="protein sequence ID" value="EEB09468.2"/>
    <property type="molecule type" value="Genomic_DNA"/>
</dbReference>
<evidence type="ECO:0000259" key="6">
    <source>
        <dbReference type="Pfam" id="PF01965"/>
    </source>
</evidence>
<organism evidence="7 9">
    <name type="scientific">Schizosaccharomyces japonicus (strain yFS275 / FY16936)</name>
    <name type="common">Fission yeast</name>
    <dbReference type="NCBI Taxonomy" id="402676"/>
    <lineage>
        <taxon>Eukaryota</taxon>
        <taxon>Fungi</taxon>
        <taxon>Dikarya</taxon>
        <taxon>Ascomycota</taxon>
        <taxon>Taphrinomycotina</taxon>
        <taxon>Schizosaccharomycetes</taxon>
        <taxon>Schizosaccharomycetales</taxon>
        <taxon>Schizosaccharomycetaceae</taxon>
        <taxon>Schizosaccharomyces</taxon>
    </lineage>
</organism>
<dbReference type="GeneID" id="7051466"/>
<evidence type="ECO:0000256" key="5">
    <source>
        <dbReference type="ARBA" id="ARBA00048082"/>
    </source>
</evidence>
<comment type="catalytic activity">
    <reaction evidence="5">
        <text>methylglyoxal + H2O = (R)-lactate + H(+)</text>
        <dbReference type="Rhea" id="RHEA:27754"/>
        <dbReference type="ChEBI" id="CHEBI:15377"/>
        <dbReference type="ChEBI" id="CHEBI:15378"/>
        <dbReference type="ChEBI" id="CHEBI:16004"/>
        <dbReference type="ChEBI" id="CHEBI:17158"/>
        <dbReference type="EC" id="4.2.1.130"/>
    </reaction>
</comment>
<dbReference type="EC" id="4.2.1.130" evidence="1"/>
<protein>
    <recommendedName>
        <fullName evidence="1">D-lactate dehydratase</fullName>
        <ecNumber evidence="1">4.2.1.130</ecNumber>
    </recommendedName>
</protein>
<name>B6K7G4_SCHJY</name>
<dbReference type="HOGENOM" id="CLU_070319_1_0_1"/>
<keyword evidence="9" id="KW-1185">Reference proteome</keyword>
<dbReference type="OMA" id="WKRVETH"/>
<dbReference type="GO" id="GO:0019243">
    <property type="term" value="P:methylglyoxal catabolic process to D-lactate via S-lactoyl-glutathione"/>
    <property type="evidence" value="ECO:0000318"/>
    <property type="project" value="GO_Central"/>
</dbReference>
<dbReference type="STRING" id="402676.B6K7G4"/>
<dbReference type="VEuPathDB" id="FungiDB:SJAG_04674"/>
<dbReference type="Proteomes" id="UP000001744">
    <property type="component" value="Unassembled WGS sequence"/>
</dbReference>
<evidence type="ECO:0000313" key="9">
    <source>
        <dbReference type="Proteomes" id="UP000001744"/>
    </source>
</evidence>
<dbReference type="OrthoDB" id="543156at2759"/>